<sequence>MRFKPLTRARSSLVATFGGLPAGFWWLWSAQLINRACGFVMPLLAFYITDELHRSAAFAGAVVAAIGVGSLVAGPLGGILADRLGHKPTLVGAQAATAVSMVALAYARSPWALLLGAFVVGVVNNATRPAHNALIAEVIPPSDQSRAYSLNFWAINIGFSVAMLSVGLVSVTGYVALFWLNGATLLIGALLIAIRVPGRRPVASPTDTEDREGFGSVLRDRTFVAFVAAEFLVLTILMQSESGLPIAMGLDGFSPSTFGQVAALNGIVIATVQLPLTRYYKRFPESWVLAGSSALIGIGYSVLLLGHSAWIYGASIVVWTLGEIGNTPTSFAIVARISPEHLRGRYQGLYQVAWTGSAVVAPLIGGWVIHTWGAAPLWIGCLVVGLAAAAAQLGIGTRLGRRVVAPPAEVPEPAPAGTGTGSGSGSGAGAGSGSGAGTGTGTGTGAGTGAGT</sequence>
<dbReference type="SUPFAM" id="SSF103473">
    <property type="entry name" value="MFS general substrate transporter"/>
    <property type="match status" value="1"/>
</dbReference>
<feature type="domain" description="Major facilitator superfamily (MFS) profile" evidence="9">
    <location>
        <begin position="11"/>
        <end position="399"/>
    </location>
</feature>
<keyword evidence="6 8" id="KW-0472">Membrane</keyword>
<keyword evidence="11" id="KW-1185">Reference proteome</keyword>
<dbReference type="CDD" id="cd17329">
    <property type="entry name" value="MFS_MdtH_MDR_like"/>
    <property type="match status" value="1"/>
</dbReference>
<evidence type="ECO:0000256" key="2">
    <source>
        <dbReference type="ARBA" id="ARBA00022448"/>
    </source>
</evidence>
<dbReference type="InterPro" id="IPR036259">
    <property type="entry name" value="MFS_trans_sf"/>
</dbReference>
<feature type="transmembrane region" description="Helical" evidence="8">
    <location>
        <begin position="316"/>
        <end position="337"/>
    </location>
</feature>
<keyword evidence="2" id="KW-0813">Transport</keyword>
<evidence type="ECO:0000259" key="9">
    <source>
        <dbReference type="PROSITE" id="PS50850"/>
    </source>
</evidence>
<proteinExistence type="predicted"/>
<evidence type="ECO:0000256" key="1">
    <source>
        <dbReference type="ARBA" id="ARBA00004651"/>
    </source>
</evidence>
<name>A0ABY4TEA6_9ACTN</name>
<dbReference type="InterPro" id="IPR020846">
    <property type="entry name" value="MFS_dom"/>
</dbReference>
<accession>A0ABY4TEA6</accession>
<keyword evidence="4 8" id="KW-0812">Transmembrane</keyword>
<evidence type="ECO:0000256" key="5">
    <source>
        <dbReference type="ARBA" id="ARBA00022989"/>
    </source>
</evidence>
<feature type="transmembrane region" description="Helical" evidence="8">
    <location>
        <begin position="174"/>
        <end position="194"/>
    </location>
</feature>
<feature type="transmembrane region" description="Helical" evidence="8">
    <location>
        <begin position="221"/>
        <end position="238"/>
    </location>
</feature>
<evidence type="ECO:0000256" key="7">
    <source>
        <dbReference type="SAM" id="MobiDB-lite"/>
    </source>
</evidence>
<dbReference type="Proteomes" id="UP001056383">
    <property type="component" value="Chromosome"/>
</dbReference>
<dbReference type="PROSITE" id="PS50850">
    <property type="entry name" value="MFS"/>
    <property type="match status" value="1"/>
</dbReference>
<organism evidence="10 11">
    <name type="scientific">Streptomyces sudanensis</name>
    <dbReference type="NCBI Taxonomy" id="436397"/>
    <lineage>
        <taxon>Bacteria</taxon>
        <taxon>Bacillati</taxon>
        <taxon>Actinomycetota</taxon>
        <taxon>Actinomycetes</taxon>
        <taxon>Kitasatosporales</taxon>
        <taxon>Streptomycetaceae</taxon>
        <taxon>Streptomyces</taxon>
    </lineage>
</organism>
<feature type="transmembrane region" description="Helical" evidence="8">
    <location>
        <begin position="56"/>
        <end position="81"/>
    </location>
</feature>
<feature type="transmembrane region" description="Helical" evidence="8">
    <location>
        <begin position="109"/>
        <end position="127"/>
    </location>
</feature>
<dbReference type="Gene3D" id="1.20.1250.20">
    <property type="entry name" value="MFS general substrate transporter like domains"/>
    <property type="match status" value="1"/>
</dbReference>
<keyword evidence="3" id="KW-1003">Cell membrane</keyword>
<comment type="subcellular location">
    <subcellularLocation>
        <location evidence="1">Cell membrane</location>
        <topology evidence="1">Multi-pass membrane protein</topology>
    </subcellularLocation>
</comment>
<feature type="transmembrane region" description="Helical" evidence="8">
    <location>
        <begin position="258"/>
        <end position="276"/>
    </location>
</feature>
<evidence type="ECO:0000256" key="8">
    <source>
        <dbReference type="SAM" id="Phobius"/>
    </source>
</evidence>
<feature type="region of interest" description="Disordered" evidence="7">
    <location>
        <begin position="407"/>
        <end position="452"/>
    </location>
</feature>
<evidence type="ECO:0000256" key="4">
    <source>
        <dbReference type="ARBA" id="ARBA00022692"/>
    </source>
</evidence>
<dbReference type="EMBL" id="CP095474">
    <property type="protein sequence ID" value="URN17269.1"/>
    <property type="molecule type" value="Genomic_DNA"/>
</dbReference>
<evidence type="ECO:0000313" key="10">
    <source>
        <dbReference type="EMBL" id="URN17269.1"/>
    </source>
</evidence>
<protein>
    <submittedName>
        <fullName evidence="10">MFS transporter</fullName>
    </submittedName>
</protein>
<feature type="transmembrane region" description="Helical" evidence="8">
    <location>
        <begin position="375"/>
        <end position="395"/>
    </location>
</feature>
<dbReference type="RefSeq" id="WP_039829331.1">
    <property type="nucleotide sequence ID" value="NZ_CP095474.1"/>
</dbReference>
<gene>
    <name evidence="10" type="ORF">MW084_16570</name>
</gene>
<reference evidence="10" key="1">
    <citation type="submission" date="2022-04" db="EMBL/GenBank/DDBJ databases">
        <title>Systematic whole-genome sequencing reveals an unexpected diversity among actinomycetoma pathogens and provides insights into their antibacterial susceptibilities.</title>
        <authorList>
            <person name="Watson A.K."/>
            <person name="Kepplinger B."/>
            <person name="Bakhiet S.M."/>
            <person name="Mhmoud N.A."/>
            <person name="Chapman J."/>
            <person name="Allenby N."/>
            <person name="Mickiewicz K."/>
            <person name="Goodfellow M."/>
            <person name="Fahal A.H."/>
            <person name="Errington J."/>
        </authorList>
    </citation>
    <scope>NUCLEOTIDE SEQUENCE</scope>
    <source>
        <strain evidence="10">SD 504</strain>
    </source>
</reference>
<feature type="transmembrane region" description="Helical" evidence="8">
    <location>
        <begin position="349"/>
        <end position="369"/>
    </location>
</feature>
<dbReference type="InterPro" id="IPR050171">
    <property type="entry name" value="MFS_Transporters"/>
</dbReference>
<feature type="transmembrane region" description="Helical" evidence="8">
    <location>
        <begin position="288"/>
        <end position="310"/>
    </location>
</feature>
<keyword evidence="5 8" id="KW-1133">Transmembrane helix</keyword>
<feature type="transmembrane region" description="Helical" evidence="8">
    <location>
        <begin position="148"/>
        <end position="168"/>
    </location>
</feature>
<dbReference type="PANTHER" id="PTHR23517:SF2">
    <property type="entry name" value="MULTIDRUG RESISTANCE PROTEIN MDTH"/>
    <property type="match status" value="1"/>
</dbReference>
<feature type="compositionally biased region" description="Gly residues" evidence="7">
    <location>
        <begin position="418"/>
        <end position="452"/>
    </location>
</feature>
<dbReference type="InterPro" id="IPR011701">
    <property type="entry name" value="MFS"/>
</dbReference>
<evidence type="ECO:0000313" key="11">
    <source>
        <dbReference type="Proteomes" id="UP001056383"/>
    </source>
</evidence>
<dbReference type="PANTHER" id="PTHR23517">
    <property type="entry name" value="RESISTANCE PROTEIN MDTM, PUTATIVE-RELATED-RELATED"/>
    <property type="match status" value="1"/>
</dbReference>
<evidence type="ECO:0000256" key="3">
    <source>
        <dbReference type="ARBA" id="ARBA00022475"/>
    </source>
</evidence>
<feature type="transmembrane region" description="Helical" evidence="8">
    <location>
        <begin position="32"/>
        <end position="49"/>
    </location>
</feature>
<evidence type="ECO:0000256" key="6">
    <source>
        <dbReference type="ARBA" id="ARBA00023136"/>
    </source>
</evidence>
<dbReference type="Pfam" id="PF07690">
    <property type="entry name" value="MFS_1"/>
    <property type="match status" value="2"/>
</dbReference>